<dbReference type="GO" id="GO:0009086">
    <property type="term" value="P:methionine biosynthetic process"/>
    <property type="evidence" value="ECO:0007669"/>
    <property type="project" value="InterPro"/>
</dbReference>
<dbReference type="InterPro" id="IPR038071">
    <property type="entry name" value="UROD/MetE-like_sf"/>
</dbReference>
<protein>
    <recommendedName>
        <fullName evidence="1">Cobalamin-independent methionine synthase MetE C-terminal/archaeal domain-containing protein</fullName>
    </recommendedName>
</protein>
<dbReference type="GO" id="GO:0008270">
    <property type="term" value="F:zinc ion binding"/>
    <property type="evidence" value="ECO:0007669"/>
    <property type="project" value="InterPro"/>
</dbReference>
<reference evidence="2 3" key="1">
    <citation type="submission" date="2019-07" db="EMBL/GenBank/DDBJ databases">
        <title>Genomes of sea-ice associated Colwellia species.</title>
        <authorList>
            <person name="Bowman J.P."/>
        </authorList>
    </citation>
    <scope>NUCLEOTIDE SEQUENCE [LARGE SCALE GENOMIC DNA]</scope>
    <source>
        <strain evidence="2 3">ACAM 459</strain>
    </source>
</reference>
<accession>A0A5C6QIB8</accession>
<organism evidence="2 3">
    <name type="scientific">Colwellia demingiae</name>
    <dbReference type="NCBI Taxonomy" id="89401"/>
    <lineage>
        <taxon>Bacteria</taxon>
        <taxon>Pseudomonadati</taxon>
        <taxon>Pseudomonadota</taxon>
        <taxon>Gammaproteobacteria</taxon>
        <taxon>Alteromonadales</taxon>
        <taxon>Colwelliaceae</taxon>
        <taxon>Colwellia</taxon>
    </lineage>
</organism>
<evidence type="ECO:0000259" key="1">
    <source>
        <dbReference type="Pfam" id="PF01717"/>
    </source>
</evidence>
<name>A0A5C6QIB8_9GAMM</name>
<dbReference type="EMBL" id="VOLT01000004">
    <property type="protein sequence ID" value="TWX68896.1"/>
    <property type="molecule type" value="Genomic_DNA"/>
</dbReference>
<dbReference type="InterPro" id="IPR002629">
    <property type="entry name" value="Met_Synth_C/arc"/>
</dbReference>
<dbReference type="Gene3D" id="3.20.20.210">
    <property type="match status" value="1"/>
</dbReference>
<dbReference type="Pfam" id="PF01717">
    <property type="entry name" value="Meth_synt_2"/>
    <property type="match status" value="1"/>
</dbReference>
<evidence type="ECO:0000313" key="2">
    <source>
        <dbReference type="EMBL" id="TWX68896.1"/>
    </source>
</evidence>
<gene>
    <name evidence="2" type="ORF">ESZ36_09160</name>
</gene>
<comment type="caution">
    <text evidence="2">The sequence shown here is derived from an EMBL/GenBank/DDBJ whole genome shotgun (WGS) entry which is preliminary data.</text>
</comment>
<dbReference type="GO" id="GO:0003871">
    <property type="term" value="F:5-methyltetrahydropteroyltriglutamate-homocysteine S-methyltransferase activity"/>
    <property type="evidence" value="ECO:0007669"/>
    <property type="project" value="InterPro"/>
</dbReference>
<feature type="domain" description="Cobalamin-independent methionine synthase MetE C-terminal/archaeal" evidence="1">
    <location>
        <begin position="1"/>
        <end position="23"/>
    </location>
</feature>
<keyword evidence="3" id="KW-1185">Reference proteome</keyword>
<evidence type="ECO:0000313" key="3">
    <source>
        <dbReference type="Proteomes" id="UP000321822"/>
    </source>
</evidence>
<dbReference type="AlphaFoldDB" id="A0A5C6QIB8"/>
<dbReference type="Proteomes" id="UP000321822">
    <property type="component" value="Unassembled WGS sequence"/>
</dbReference>
<sequence length="25" mass="3036">MLTDPITMLCWSFYRDDLSREKVSK</sequence>
<proteinExistence type="predicted"/>